<dbReference type="Pfam" id="PF25954">
    <property type="entry name" value="Beta-barrel_RND_2"/>
    <property type="match status" value="1"/>
</dbReference>
<dbReference type="Gene3D" id="1.10.287.470">
    <property type="entry name" value="Helix hairpin bin"/>
    <property type="match status" value="1"/>
</dbReference>
<dbReference type="PANTHER" id="PTHR30469:SF33">
    <property type="entry name" value="SLR1207 PROTEIN"/>
    <property type="match status" value="1"/>
</dbReference>
<dbReference type="GO" id="GO:0015562">
    <property type="term" value="F:efflux transmembrane transporter activity"/>
    <property type="evidence" value="ECO:0007669"/>
    <property type="project" value="TreeGrafter"/>
</dbReference>
<accession>A0A2P7EEQ7</accession>
<feature type="domain" description="Multidrug resistance protein MdtA-like barrel-sandwich hybrid" evidence="3">
    <location>
        <begin position="81"/>
        <end position="218"/>
    </location>
</feature>
<dbReference type="InterPro" id="IPR058625">
    <property type="entry name" value="MdtA-like_BSH"/>
</dbReference>
<evidence type="ECO:0000256" key="2">
    <source>
        <dbReference type="SAM" id="Phobius"/>
    </source>
</evidence>
<dbReference type="STRING" id="1910958.BTM30_06665"/>
<evidence type="ECO:0000259" key="3">
    <source>
        <dbReference type="Pfam" id="PF25917"/>
    </source>
</evidence>
<feature type="transmembrane region" description="Helical" evidence="2">
    <location>
        <begin position="25"/>
        <end position="47"/>
    </location>
</feature>
<keyword evidence="2" id="KW-0812">Transmembrane</keyword>
<dbReference type="SUPFAM" id="SSF111369">
    <property type="entry name" value="HlyD-like secretion proteins"/>
    <property type="match status" value="1"/>
</dbReference>
<dbReference type="Gene3D" id="2.40.420.20">
    <property type="match status" value="1"/>
</dbReference>
<keyword evidence="6" id="KW-1185">Reference proteome</keyword>
<reference evidence="6" key="1">
    <citation type="submission" date="2018-03" db="EMBL/GenBank/DDBJ databases">
        <title>Ecological and genomic features of two cosmopolitan and abundant freshwater picocyanobacteria.</title>
        <authorList>
            <person name="Cabello-Yeves P.J."/>
            <person name="Picazo A."/>
            <person name="Camacho A."/>
            <person name="Callieri C."/>
            <person name="Rosselli R."/>
            <person name="Roda-Garcia J."/>
            <person name="Coutinho F.H."/>
            <person name="Rodriguez-Valera F."/>
        </authorList>
    </citation>
    <scope>NUCLEOTIDE SEQUENCE [LARGE SCALE GENOMIC DNA]</scope>
    <source>
        <strain evidence="6">Tous</strain>
    </source>
</reference>
<dbReference type="Proteomes" id="UP000240206">
    <property type="component" value="Unassembled WGS sequence"/>
</dbReference>
<proteinExistence type="inferred from homology"/>
<organism evidence="5 6">
    <name type="scientific">Synechococcus lacustris str. Tous</name>
    <dbReference type="NCBI Taxonomy" id="1910958"/>
    <lineage>
        <taxon>Bacteria</taxon>
        <taxon>Bacillati</taxon>
        <taxon>Cyanobacteriota</taxon>
        <taxon>Cyanophyceae</taxon>
        <taxon>Synechococcales</taxon>
        <taxon>Synechococcaceae</taxon>
        <taxon>Synechococcus</taxon>
    </lineage>
</organism>
<comment type="similarity">
    <text evidence="1">Belongs to the membrane fusion protein (MFP) (TC 8.A.1) family.</text>
</comment>
<dbReference type="Pfam" id="PF25917">
    <property type="entry name" value="BSH_RND"/>
    <property type="match status" value="1"/>
</dbReference>
<comment type="caution">
    <text evidence="5">The sequence shown here is derived from an EMBL/GenBank/DDBJ whole genome shotgun (WGS) entry which is preliminary data.</text>
</comment>
<gene>
    <name evidence="5" type="ORF">C7K08_06405</name>
</gene>
<name>A0A2P7EEQ7_9SYNE</name>
<evidence type="ECO:0000313" key="5">
    <source>
        <dbReference type="EMBL" id="PSI01721.1"/>
    </source>
</evidence>
<dbReference type="PANTHER" id="PTHR30469">
    <property type="entry name" value="MULTIDRUG RESISTANCE PROTEIN MDTA"/>
    <property type="match status" value="1"/>
</dbReference>
<evidence type="ECO:0000256" key="1">
    <source>
        <dbReference type="ARBA" id="ARBA00009477"/>
    </source>
</evidence>
<dbReference type="RefSeq" id="WP_106499818.1">
    <property type="nucleotide sequence ID" value="NZ_PXVC01000021.1"/>
</dbReference>
<dbReference type="InterPro" id="IPR006143">
    <property type="entry name" value="RND_pump_MFP"/>
</dbReference>
<dbReference type="EMBL" id="PXVC01000021">
    <property type="protein sequence ID" value="PSI01721.1"/>
    <property type="molecule type" value="Genomic_DNA"/>
</dbReference>
<dbReference type="Gene3D" id="2.40.30.170">
    <property type="match status" value="1"/>
</dbReference>
<evidence type="ECO:0000259" key="4">
    <source>
        <dbReference type="Pfam" id="PF25954"/>
    </source>
</evidence>
<keyword evidence="2" id="KW-0472">Membrane</keyword>
<keyword evidence="2" id="KW-1133">Transmembrane helix</keyword>
<dbReference type="Gene3D" id="2.40.50.100">
    <property type="match status" value="1"/>
</dbReference>
<dbReference type="InterPro" id="IPR058792">
    <property type="entry name" value="Beta-barrel_RND_2"/>
</dbReference>
<dbReference type="AlphaFoldDB" id="A0A2P7EEQ7"/>
<feature type="domain" description="CusB-like beta-barrel" evidence="4">
    <location>
        <begin position="237"/>
        <end position="313"/>
    </location>
</feature>
<sequence length="386" mass="41695">MLADRCSAINKPTSSQSPPPLLRRWWPAILLLALLGSGSGFLVLQLLKGPKRNITPYTTEVRQGSLAGIITASGEIEAQQRVNVSPKKQGQLLELYVDEGDVVKAGQPLARMDPSDIRNRLEELQAQIDSAKVDLNRSRSEYERRRSLFSDGAISGDDISRYKAAYESSQALYNAARQRLAQRSVESGDLVVRAPFAGTITNRYADPGSYVTPTTAASATAGATSSSIVELASGLQVNAKVPESDIGRIKYGQAASIRVDAFPDKRFEAKVQRISPRTEKSSNVTTVKVELGLLNPPPNTLRIGMTADIDFDAGRLPPKPLVPTVAIVTENGKPGLLVPGPGNQPRFQEVSLGSSSGRNTQILSGIKAGERVFIDLPPWAKKRKEN</sequence>
<protein>
    <submittedName>
        <fullName evidence="5">Efflux RND transporter periplasmic adaptor subunit</fullName>
    </submittedName>
</protein>
<evidence type="ECO:0000313" key="6">
    <source>
        <dbReference type="Proteomes" id="UP000240206"/>
    </source>
</evidence>
<dbReference type="NCBIfam" id="TIGR01730">
    <property type="entry name" value="RND_mfp"/>
    <property type="match status" value="1"/>
</dbReference>
<dbReference type="GO" id="GO:1990281">
    <property type="term" value="C:efflux pump complex"/>
    <property type="evidence" value="ECO:0007669"/>
    <property type="project" value="TreeGrafter"/>
</dbReference>